<dbReference type="GO" id="GO:0016747">
    <property type="term" value="F:acyltransferase activity, transferring groups other than amino-acyl groups"/>
    <property type="evidence" value="ECO:0007669"/>
    <property type="project" value="InterPro"/>
</dbReference>
<dbReference type="OrthoDB" id="88131at2"/>
<keyword evidence="2" id="KW-0012">Acyltransferase</keyword>
<sequence>MIKISNASVDETSEIKRLLNYVWVDTYKEFFSQETIKYITEESQTIDKLKLEIENKNLLFLVAKDSSDNIVGLATAEEKENKIFLKRLYVHSNCQRKGIGVKLLLSVLKDFKNKQAIYLEAEKDNIKGINFYKKNGFKIIEDKEYKLKDDKFSTVVMERTSR</sequence>
<dbReference type="PATRIC" id="fig|86416.3.peg.1903"/>
<organism evidence="4 5">
    <name type="scientific">Clostridium pasteurianum BC1</name>
    <dbReference type="NCBI Taxonomy" id="86416"/>
    <lineage>
        <taxon>Bacteria</taxon>
        <taxon>Bacillati</taxon>
        <taxon>Bacillota</taxon>
        <taxon>Clostridia</taxon>
        <taxon>Eubacteriales</taxon>
        <taxon>Clostridiaceae</taxon>
        <taxon>Clostridium</taxon>
    </lineage>
</organism>
<name>R4K2L9_CLOPA</name>
<dbReference type="KEGG" id="cpas:Clopa_1936"/>
<dbReference type="InterPro" id="IPR016181">
    <property type="entry name" value="Acyl_CoA_acyltransferase"/>
</dbReference>
<dbReference type="InterPro" id="IPR000182">
    <property type="entry name" value="GNAT_dom"/>
</dbReference>
<evidence type="ECO:0000256" key="1">
    <source>
        <dbReference type="ARBA" id="ARBA00022679"/>
    </source>
</evidence>
<dbReference type="PANTHER" id="PTHR43800:SF1">
    <property type="entry name" value="PEPTIDYL-LYSINE N-ACETYLTRANSFERASE YJAB"/>
    <property type="match status" value="1"/>
</dbReference>
<dbReference type="Gene3D" id="3.40.630.30">
    <property type="match status" value="1"/>
</dbReference>
<dbReference type="Pfam" id="PF00583">
    <property type="entry name" value="Acetyltransf_1"/>
    <property type="match status" value="1"/>
</dbReference>
<evidence type="ECO:0000313" key="5">
    <source>
        <dbReference type="Proteomes" id="UP000013523"/>
    </source>
</evidence>
<dbReference type="Proteomes" id="UP000013523">
    <property type="component" value="Chromosome"/>
</dbReference>
<protein>
    <submittedName>
        <fullName evidence="4">Acetyltransferase</fullName>
    </submittedName>
</protein>
<dbReference type="SUPFAM" id="SSF55729">
    <property type="entry name" value="Acyl-CoA N-acyltransferases (Nat)"/>
    <property type="match status" value="1"/>
</dbReference>
<proteinExistence type="predicted"/>
<dbReference type="PANTHER" id="PTHR43800">
    <property type="entry name" value="PEPTIDYL-LYSINE N-ACETYLTRANSFERASE YJAB"/>
    <property type="match status" value="1"/>
</dbReference>
<gene>
    <name evidence="4" type="ORF">Clopa_1936</name>
</gene>
<accession>R4K2L9</accession>
<evidence type="ECO:0000256" key="2">
    <source>
        <dbReference type="ARBA" id="ARBA00023315"/>
    </source>
</evidence>
<evidence type="ECO:0000313" key="4">
    <source>
        <dbReference type="EMBL" id="AGK96833.1"/>
    </source>
</evidence>
<dbReference type="eggNOG" id="COG0456">
    <property type="taxonomic scope" value="Bacteria"/>
</dbReference>
<evidence type="ECO:0000259" key="3">
    <source>
        <dbReference type="PROSITE" id="PS51186"/>
    </source>
</evidence>
<keyword evidence="5" id="KW-1185">Reference proteome</keyword>
<reference evidence="4 5" key="1">
    <citation type="submission" date="2012-01" db="EMBL/GenBank/DDBJ databases">
        <title>Complete sequence of chromosome of Clostridium pasteurianum BC1.</title>
        <authorList>
            <consortium name="US DOE Joint Genome Institute"/>
            <person name="Lucas S."/>
            <person name="Han J."/>
            <person name="Lapidus A."/>
            <person name="Cheng J.-F."/>
            <person name="Goodwin L."/>
            <person name="Pitluck S."/>
            <person name="Peters L."/>
            <person name="Mikhailova N."/>
            <person name="Teshima H."/>
            <person name="Detter J.C."/>
            <person name="Han C."/>
            <person name="Tapia R."/>
            <person name="Land M."/>
            <person name="Hauser L."/>
            <person name="Kyrpides N."/>
            <person name="Ivanova N."/>
            <person name="Pagani I."/>
            <person name="Dunn J."/>
            <person name="Taghavi S."/>
            <person name="Francis A."/>
            <person name="van der Lelie D."/>
            <person name="Woyke T."/>
        </authorList>
    </citation>
    <scope>NUCLEOTIDE SEQUENCE [LARGE SCALE GENOMIC DNA]</scope>
    <source>
        <strain evidence="4 5">BC1</strain>
    </source>
</reference>
<keyword evidence="1 4" id="KW-0808">Transferase</keyword>
<feature type="domain" description="N-acetyltransferase" evidence="3">
    <location>
        <begin position="2"/>
        <end position="162"/>
    </location>
</feature>
<dbReference type="RefSeq" id="WP_015615151.1">
    <property type="nucleotide sequence ID" value="NC_021182.1"/>
</dbReference>
<dbReference type="CDD" id="cd04301">
    <property type="entry name" value="NAT_SF"/>
    <property type="match status" value="1"/>
</dbReference>
<dbReference type="STRING" id="86416.Clopa_1936"/>
<dbReference type="HOGENOM" id="CLU_013985_18_3_9"/>
<dbReference type="AlphaFoldDB" id="R4K2L9"/>
<dbReference type="PROSITE" id="PS51186">
    <property type="entry name" value="GNAT"/>
    <property type="match status" value="1"/>
</dbReference>
<dbReference type="EMBL" id="CP003261">
    <property type="protein sequence ID" value="AGK96833.1"/>
    <property type="molecule type" value="Genomic_DNA"/>
</dbReference>